<dbReference type="GO" id="GO:0001517">
    <property type="term" value="F:N-acetylglucosamine 6-O-sulfotransferase activity"/>
    <property type="evidence" value="ECO:0007669"/>
    <property type="project" value="TreeGrafter"/>
</dbReference>
<gene>
    <name evidence="1" type="ORF">LSH36_292g00071</name>
</gene>
<dbReference type="GO" id="GO:0006044">
    <property type="term" value="P:N-acetylglucosamine metabolic process"/>
    <property type="evidence" value="ECO:0007669"/>
    <property type="project" value="TreeGrafter"/>
</dbReference>
<dbReference type="Gene3D" id="3.40.50.300">
    <property type="entry name" value="P-loop containing nucleotide triphosphate hydrolases"/>
    <property type="match status" value="1"/>
</dbReference>
<evidence type="ECO:0000313" key="2">
    <source>
        <dbReference type="Proteomes" id="UP001208570"/>
    </source>
</evidence>
<dbReference type="InterPro" id="IPR051135">
    <property type="entry name" value="Gal/GlcNAc/GalNAc_ST"/>
</dbReference>
<name>A0AAD9N2Z8_9ANNE</name>
<protein>
    <recommendedName>
        <fullName evidence="3">Sulfotransferase</fullName>
    </recommendedName>
</protein>
<keyword evidence="2" id="KW-1185">Reference proteome</keyword>
<dbReference type="GO" id="GO:0006790">
    <property type="term" value="P:sulfur compound metabolic process"/>
    <property type="evidence" value="ECO:0007669"/>
    <property type="project" value="TreeGrafter"/>
</dbReference>
<dbReference type="InterPro" id="IPR027417">
    <property type="entry name" value="P-loop_NTPase"/>
</dbReference>
<comment type="caution">
    <text evidence="1">The sequence shown here is derived from an EMBL/GenBank/DDBJ whole genome shotgun (WGS) entry which is preliminary data.</text>
</comment>
<dbReference type="AlphaFoldDB" id="A0AAD9N2Z8"/>
<dbReference type="PANTHER" id="PTHR10704">
    <property type="entry name" value="CARBOHYDRATE SULFOTRANSFERASE"/>
    <property type="match status" value="1"/>
</dbReference>
<dbReference type="EMBL" id="JAODUP010000292">
    <property type="protein sequence ID" value="KAK2153563.1"/>
    <property type="molecule type" value="Genomic_DNA"/>
</dbReference>
<dbReference type="Proteomes" id="UP001208570">
    <property type="component" value="Unassembled WGS sequence"/>
</dbReference>
<dbReference type="Pfam" id="PF13469">
    <property type="entry name" value="Sulfotransfer_3"/>
    <property type="match status" value="1"/>
</dbReference>
<proteinExistence type="predicted"/>
<reference evidence="1" key="1">
    <citation type="journal article" date="2023" name="Mol. Biol. Evol.">
        <title>Third-Generation Sequencing Reveals the Adaptive Role of the Epigenome in Three Deep-Sea Polychaetes.</title>
        <authorList>
            <person name="Perez M."/>
            <person name="Aroh O."/>
            <person name="Sun Y."/>
            <person name="Lan Y."/>
            <person name="Juniper S.K."/>
            <person name="Young C.R."/>
            <person name="Angers B."/>
            <person name="Qian P.Y."/>
        </authorList>
    </citation>
    <scope>NUCLEOTIDE SEQUENCE</scope>
    <source>
        <strain evidence="1">P08H-3</strain>
    </source>
</reference>
<sequence length="326" mass="37624">MINLYECRLRSLPSELRVHRFLMHSSALKLYTSCYEHNSMDSIIWDLIYCRRILQSTCGMSVDAAISNRCPYVMDAVHSASYIDVERPSRTGDFRLDESQQRAVIRDHLNRTGFDERTLNATLPDIFRYRGCLDDLEEISAACLPFATDACPKTRIRTAKIVRATMEPIRALLELVPDLRVILFVRDPRAVAFSRSSNAKPKNQILRNFLKLCMKMRADLYYKQQIEQTSPGSLILVRYEDFVARPMFWINAMYAHIGIEAPKEAAHKLIRTRLYAGSDDGLKFGNVRANASEIAYRWLPLIVPDLMFQMQRACPDVLKTLGYTFY</sequence>
<evidence type="ECO:0000313" key="1">
    <source>
        <dbReference type="EMBL" id="KAK2153563.1"/>
    </source>
</evidence>
<evidence type="ECO:0008006" key="3">
    <source>
        <dbReference type="Google" id="ProtNLM"/>
    </source>
</evidence>
<accession>A0AAD9N2Z8</accession>
<organism evidence="1 2">
    <name type="scientific">Paralvinella palmiformis</name>
    <dbReference type="NCBI Taxonomy" id="53620"/>
    <lineage>
        <taxon>Eukaryota</taxon>
        <taxon>Metazoa</taxon>
        <taxon>Spiralia</taxon>
        <taxon>Lophotrochozoa</taxon>
        <taxon>Annelida</taxon>
        <taxon>Polychaeta</taxon>
        <taxon>Sedentaria</taxon>
        <taxon>Canalipalpata</taxon>
        <taxon>Terebellida</taxon>
        <taxon>Terebelliformia</taxon>
        <taxon>Alvinellidae</taxon>
        <taxon>Paralvinella</taxon>
    </lineage>
</organism>
<dbReference type="PANTHER" id="PTHR10704:SF44">
    <property type="entry name" value="LD35051P-RELATED"/>
    <property type="match status" value="1"/>
</dbReference>
<dbReference type="SUPFAM" id="SSF52540">
    <property type="entry name" value="P-loop containing nucleoside triphosphate hydrolases"/>
    <property type="match status" value="1"/>
</dbReference>